<dbReference type="RefSeq" id="XP_026546823.1">
    <property type="nucleotide sequence ID" value="XM_026691038.1"/>
</dbReference>
<reference evidence="3" key="1">
    <citation type="submission" date="2025-08" db="UniProtKB">
        <authorList>
            <consortium name="RefSeq"/>
        </authorList>
    </citation>
    <scope>IDENTIFICATION</scope>
</reference>
<feature type="region of interest" description="Disordered" evidence="1">
    <location>
        <begin position="237"/>
        <end position="295"/>
    </location>
</feature>
<organism evidence="2 3">
    <name type="scientific">Notechis scutatus</name>
    <name type="common">mainland tiger snake</name>
    <dbReference type="NCBI Taxonomy" id="8663"/>
    <lineage>
        <taxon>Eukaryota</taxon>
        <taxon>Metazoa</taxon>
        <taxon>Chordata</taxon>
        <taxon>Craniata</taxon>
        <taxon>Vertebrata</taxon>
        <taxon>Euteleostomi</taxon>
        <taxon>Lepidosauria</taxon>
        <taxon>Squamata</taxon>
        <taxon>Bifurcata</taxon>
        <taxon>Unidentata</taxon>
        <taxon>Episquamata</taxon>
        <taxon>Toxicofera</taxon>
        <taxon>Serpentes</taxon>
        <taxon>Colubroidea</taxon>
        <taxon>Elapidae</taxon>
        <taxon>Hydrophiinae</taxon>
        <taxon>Notechis</taxon>
    </lineage>
</organism>
<feature type="region of interest" description="Disordered" evidence="1">
    <location>
        <begin position="1"/>
        <end position="24"/>
    </location>
</feature>
<sequence length="295" mass="32211">MEPHGCVHSPASYAGREAPSKPHKNAYARLVQKHHSGRFRSYLNHIAQKLQLEENLLQDDLDPELEASPKRAPAREAPVKNGMKPATAPPVGSLQSIQPDLRSFEGLRNSKKGSLVNRQQQPHPGDPGVGKREEEEEEEEEEKKEAGAEDEVPSTRPGGPFGFLKTRPVPGGQEALSRLVVPLQKASTSNKEELWRSKGSGSPSMPVDGTGVFPPAGQLSVELPLASAGFLLPRQMYDKRGSVRPRNNSESTRGPPNVDRRRQLSESQAVTVSSSDCRMNLRPQGTPKGRIHAAQ</sequence>
<protein>
    <submittedName>
        <fullName evidence="3">Uncharacterized protein LOC113428483</fullName>
    </submittedName>
</protein>
<evidence type="ECO:0000313" key="3">
    <source>
        <dbReference type="RefSeq" id="XP_026546823.1"/>
    </source>
</evidence>
<feature type="compositionally biased region" description="Acidic residues" evidence="1">
    <location>
        <begin position="134"/>
        <end position="152"/>
    </location>
</feature>
<keyword evidence="2" id="KW-1185">Reference proteome</keyword>
<feature type="compositionally biased region" description="Polar residues" evidence="1">
    <location>
        <begin position="265"/>
        <end position="277"/>
    </location>
</feature>
<gene>
    <name evidence="3" type="primary">LOC113428483</name>
</gene>
<accession>A0A6J1W1T1</accession>
<feature type="region of interest" description="Disordered" evidence="1">
    <location>
        <begin position="60"/>
        <end position="170"/>
    </location>
</feature>
<feature type="region of interest" description="Disordered" evidence="1">
    <location>
        <begin position="182"/>
        <end position="213"/>
    </location>
</feature>
<dbReference type="KEGG" id="nss:113428483"/>
<evidence type="ECO:0000313" key="2">
    <source>
        <dbReference type="Proteomes" id="UP000504612"/>
    </source>
</evidence>
<dbReference type="AlphaFoldDB" id="A0A6J1W1T1"/>
<feature type="compositionally biased region" description="Basic and acidic residues" evidence="1">
    <location>
        <begin position="67"/>
        <end position="78"/>
    </location>
</feature>
<dbReference type="GeneID" id="113428483"/>
<evidence type="ECO:0000256" key="1">
    <source>
        <dbReference type="SAM" id="MobiDB-lite"/>
    </source>
</evidence>
<name>A0A6J1W1T1_9SAUR</name>
<proteinExistence type="predicted"/>
<dbReference type="Proteomes" id="UP000504612">
    <property type="component" value="Unplaced"/>
</dbReference>
<feature type="compositionally biased region" description="Polar residues" evidence="1">
    <location>
        <begin position="245"/>
        <end position="254"/>
    </location>
</feature>